<protein>
    <submittedName>
        <fullName evidence="2">Uncharacterized protein</fullName>
    </submittedName>
</protein>
<proteinExistence type="predicted"/>
<dbReference type="Proteomes" id="UP000234748">
    <property type="component" value="Unassembled WGS sequence"/>
</dbReference>
<gene>
    <name evidence="2" type="ORF">CUU66_19595</name>
</gene>
<keyword evidence="1" id="KW-1133">Transmembrane helix</keyword>
<dbReference type="OrthoDB" id="2879936at2"/>
<accession>A0A2N5M275</accession>
<keyword evidence="1" id="KW-0812">Transmembrane</keyword>
<keyword evidence="1" id="KW-0472">Membrane</keyword>
<organism evidence="2 3">
    <name type="scientific">Peribacillus deserti</name>
    <dbReference type="NCBI Taxonomy" id="673318"/>
    <lineage>
        <taxon>Bacteria</taxon>
        <taxon>Bacillati</taxon>
        <taxon>Bacillota</taxon>
        <taxon>Bacilli</taxon>
        <taxon>Bacillales</taxon>
        <taxon>Bacillaceae</taxon>
        <taxon>Peribacillus</taxon>
    </lineage>
</organism>
<evidence type="ECO:0000313" key="3">
    <source>
        <dbReference type="Proteomes" id="UP000234748"/>
    </source>
</evidence>
<dbReference type="AlphaFoldDB" id="A0A2N5M275"/>
<feature type="transmembrane region" description="Helical" evidence="1">
    <location>
        <begin position="52"/>
        <end position="73"/>
    </location>
</feature>
<reference evidence="2 3" key="1">
    <citation type="submission" date="2017-11" db="EMBL/GenBank/DDBJ databases">
        <title>Comparitive Functional Genomics of Dry Heat Resistant strains isolated from the Viking Spacecraft.</title>
        <authorList>
            <person name="Seuylemezian A."/>
            <person name="Cooper K."/>
            <person name="Vaishampayan P."/>
        </authorList>
    </citation>
    <scope>NUCLEOTIDE SEQUENCE [LARGE SCALE GENOMIC DNA]</scope>
    <source>
        <strain evidence="2 3">V1-29</strain>
    </source>
</reference>
<dbReference type="RefSeq" id="WP_101645080.1">
    <property type="nucleotide sequence ID" value="NZ_PGUY01000062.1"/>
</dbReference>
<evidence type="ECO:0000313" key="2">
    <source>
        <dbReference type="EMBL" id="PLT28415.1"/>
    </source>
</evidence>
<sequence length="81" mass="9681">MRIYNKQELLQRHPDLIREVFGVWESNIFIYLDLMMFSVLFSLMLLTTGRPIYVSIGVPCIFFIAFTSIYKFILTKDRQHT</sequence>
<feature type="transmembrane region" description="Helical" evidence="1">
    <location>
        <begin position="21"/>
        <end position="46"/>
    </location>
</feature>
<keyword evidence="3" id="KW-1185">Reference proteome</keyword>
<name>A0A2N5M275_9BACI</name>
<evidence type="ECO:0000256" key="1">
    <source>
        <dbReference type="SAM" id="Phobius"/>
    </source>
</evidence>
<comment type="caution">
    <text evidence="2">The sequence shown here is derived from an EMBL/GenBank/DDBJ whole genome shotgun (WGS) entry which is preliminary data.</text>
</comment>
<dbReference type="EMBL" id="PGUY01000062">
    <property type="protein sequence ID" value="PLT28415.1"/>
    <property type="molecule type" value="Genomic_DNA"/>
</dbReference>